<evidence type="ECO:0000256" key="3">
    <source>
        <dbReference type="ARBA" id="ARBA00022833"/>
    </source>
</evidence>
<dbReference type="InterPro" id="IPR017907">
    <property type="entry name" value="Znf_RING_CS"/>
</dbReference>
<dbReference type="AlphaFoldDB" id="A0A9D4F5V2"/>
<dbReference type="SUPFAM" id="SSF57903">
    <property type="entry name" value="FYVE/PHD zinc finger"/>
    <property type="match status" value="1"/>
</dbReference>
<evidence type="ECO:0000256" key="5">
    <source>
        <dbReference type="SAM" id="Coils"/>
    </source>
</evidence>
<dbReference type="Gene3D" id="3.30.40.10">
    <property type="entry name" value="Zinc/RING finger domain, C3HC4 (zinc finger)"/>
    <property type="match status" value="1"/>
</dbReference>
<gene>
    <name evidence="7" type="ORF">DPMN_145355</name>
</gene>
<protein>
    <recommendedName>
        <fullName evidence="6">RING-type domain-containing protein</fullName>
    </recommendedName>
</protein>
<dbReference type="PROSITE" id="PS50089">
    <property type="entry name" value="ZF_RING_2"/>
    <property type="match status" value="1"/>
</dbReference>
<dbReference type="InterPro" id="IPR013083">
    <property type="entry name" value="Znf_RING/FYVE/PHD"/>
</dbReference>
<keyword evidence="3" id="KW-0862">Zinc</keyword>
<organism evidence="7 8">
    <name type="scientific">Dreissena polymorpha</name>
    <name type="common">Zebra mussel</name>
    <name type="synonym">Mytilus polymorpha</name>
    <dbReference type="NCBI Taxonomy" id="45954"/>
    <lineage>
        <taxon>Eukaryota</taxon>
        <taxon>Metazoa</taxon>
        <taxon>Spiralia</taxon>
        <taxon>Lophotrochozoa</taxon>
        <taxon>Mollusca</taxon>
        <taxon>Bivalvia</taxon>
        <taxon>Autobranchia</taxon>
        <taxon>Heteroconchia</taxon>
        <taxon>Euheterodonta</taxon>
        <taxon>Imparidentia</taxon>
        <taxon>Neoheterodontei</taxon>
        <taxon>Myida</taxon>
        <taxon>Dreissenoidea</taxon>
        <taxon>Dreissenidae</taxon>
        <taxon>Dreissena</taxon>
    </lineage>
</organism>
<dbReference type="Gene3D" id="2.120.10.30">
    <property type="entry name" value="TolB, C-terminal domain"/>
    <property type="match status" value="1"/>
</dbReference>
<dbReference type="Gene3D" id="3.30.160.60">
    <property type="entry name" value="Classic Zinc Finger"/>
    <property type="match status" value="1"/>
</dbReference>
<evidence type="ECO:0000256" key="1">
    <source>
        <dbReference type="ARBA" id="ARBA00022723"/>
    </source>
</evidence>
<keyword evidence="1" id="KW-0479">Metal-binding</keyword>
<evidence type="ECO:0000313" key="7">
    <source>
        <dbReference type="EMBL" id="KAH3791864.1"/>
    </source>
</evidence>
<evidence type="ECO:0000256" key="4">
    <source>
        <dbReference type="PROSITE-ProRule" id="PRU00175"/>
    </source>
</evidence>
<sequence length="743" mass="83880">MMDAQSECEVIPRDFLCCKLCEEEYKTPKYLVCFHSFCQTCLQGYLNEHGNGDSFWCPICGTETNIEELRVKNLPDNILAQRLGSPSMNSQEKDKICTFCKNGGNFLDAKSHCINCEDFLCRECTDIHMTQADTTEHHLETMEEYSMRLEYEESAKSGHVVPRCCSNYDPLDISALFCVDCDIAVCGDCHLGYHEDHRCAEMVAVAANFQTKIKQPLDELQNDATQLQEAMIELQKAEMKTVEQQKDLHKKVKTRSKYLYDFISQYESVLLEEIDRRHTQNLDDIHERRKELQMHLAAIDGISDFTEKLMTYGSCEEKVLMRKKVGKRVRELCEEPLLTDSMNPPSLNLTEPNVAIQAVCNMFGELKDPDQQVHVVTDQVNVDSGHENSDTESSRNLENNYLQRTNTVESDISDVLGSTQESDAKMLTLSNNSDNLRNVTFNDEVEETAYEAQNVFNLENPIREIILPQTIQKECIKGVGINKYGDIIVGAAASSYQMVYLLEKRGIIRGQIPVQTGWNIHTVASDGKVALIVARGDNRYKVKVMKNDGSGKFLCSMQIENLGINFVTADNLGNLIVASNRYPHTTTSGKMTSKAGGNVSIYDQQGLLKRRITNEDYQVLGMYVFEKPHCIAVDKVGNFYIADPGNHNVTGFDNTGELLFEYGNSDHEDEIYDGPDLVCTDGKGHVIVADKRMGKIDILTTKGELRKTLVTEDIIKYIAVSTDKQLMYATADGSIKFHEYLNL</sequence>
<dbReference type="Pfam" id="PF00097">
    <property type="entry name" value="zf-C3HC4"/>
    <property type="match status" value="1"/>
</dbReference>
<evidence type="ECO:0000259" key="6">
    <source>
        <dbReference type="PROSITE" id="PS50089"/>
    </source>
</evidence>
<reference evidence="7" key="1">
    <citation type="journal article" date="2019" name="bioRxiv">
        <title>The Genome of the Zebra Mussel, Dreissena polymorpha: A Resource for Invasive Species Research.</title>
        <authorList>
            <person name="McCartney M.A."/>
            <person name="Auch B."/>
            <person name="Kono T."/>
            <person name="Mallez S."/>
            <person name="Zhang Y."/>
            <person name="Obille A."/>
            <person name="Becker A."/>
            <person name="Abrahante J.E."/>
            <person name="Garbe J."/>
            <person name="Badalamenti J.P."/>
            <person name="Herman A."/>
            <person name="Mangelson H."/>
            <person name="Liachko I."/>
            <person name="Sullivan S."/>
            <person name="Sone E.D."/>
            <person name="Koren S."/>
            <person name="Silverstein K.A.T."/>
            <person name="Beckman K.B."/>
            <person name="Gohl D.M."/>
        </authorList>
    </citation>
    <scope>NUCLEOTIDE SEQUENCE</scope>
    <source>
        <strain evidence="7">Duluth1</strain>
        <tissue evidence="7">Whole animal</tissue>
    </source>
</reference>
<dbReference type="InterPro" id="IPR011044">
    <property type="entry name" value="Quino_amine_DH_bsu"/>
</dbReference>
<keyword evidence="8" id="KW-1185">Reference proteome</keyword>
<dbReference type="InterPro" id="IPR047153">
    <property type="entry name" value="TRIM45/56/19-like"/>
</dbReference>
<feature type="coiled-coil region" evidence="5">
    <location>
        <begin position="217"/>
        <end position="247"/>
    </location>
</feature>
<dbReference type="GO" id="GO:0008270">
    <property type="term" value="F:zinc ion binding"/>
    <property type="evidence" value="ECO:0007669"/>
    <property type="project" value="UniProtKB-KW"/>
</dbReference>
<dbReference type="SUPFAM" id="SSF57850">
    <property type="entry name" value="RING/U-box"/>
    <property type="match status" value="1"/>
</dbReference>
<dbReference type="PANTHER" id="PTHR25462:SF296">
    <property type="entry name" value="MEIOTIC P26, ISOFORM F"/>
    <property type="match status" value="1"/>
</dbReference>
<dbReference type="EMBL" id="JAIWYP010000007">
    <property type="protein sequence ID" value="KAH3791864.1"/>
    <property type="molecule type" value="Genomic_DNA"/>
</dbReference>
<dbReference type="SUPFAM" id="SSF50969">
    <property type="entry name" value="YVTN repeat-like/Quinoprotein amine dehydrogenase"/>
    <property type="match status" value="1"/>
</dbReference>
<evidence type="ECO:0000313" key="8">
    <source>
        <dbReference type="Proteomes" id="UP000828390"/>
    </source>
</evidence>
<feature type="domain" description="RING-type" evidence="6">
    <location>
        <begin position="18"/>
        <end position="60"/>
    </location>
</feature>
<keyword evidence="2 4" id="KW-0863">Zinc-finger</keyword>
<dbReference type="Proteomes" id="UP000828390">
    <property type="component" value="Unassembled WGS sequence"/>
</dbReference>
<proteinExistence type="predicted"/>
<dbReference type="PANTHER" id="PTHR25462">
    <property type="entry name" value="BONUS, ISOFORM C-RELATED"/>
    <property type="match status" value="1"/>
</dbReference>
<accession>A0A9D4F5V2</accession>
<dbReference type="CDD" id="cd19757">
    <property type="entry name" value="Bbox1"/>
    <property type="match status" value="1"/>
</dbReference>
<reference evidence="7" key="2">
    <citation type="submission" date="2020-11" db="EMBL/GenBank/DDBJ databases">
        <authorList>
            <person name="McCartney M.A."/>
            <person name="Auch B."/>
            <person name="Kono T."/>
            <person name="Mallez S."/>
            <person name="Becker A."/>
            <person name="Gohl D.M."/>
            <person name="Silverstein K.A.T."/>
            <person name="Koren S."/>
            <person name="Bechman K.B."/>
            <person name="Herman A."/>
            <person name="Abrahante J.E."/>
            <person name="Garbe J."/>
        </authorList>
    </citation>
    <scope>NUCLEOTIDE SEQUENCE</scope>
    <source>
        <strain evidence="7">Duluth1</strain>
        <tissue evidence="7">Whole animal</tissue>
    </source>
</reference>
<dbReference type="InterPro" id="IPR001841">
    <property type="entry name" value="Znf_RING"/>
</dbReference>
<dbReference type="PROSITE" id="PS00518">
    <property type="entry name" value="ZF_RING_1"/>
    <property type="match status" value="1"/>
</dbReference>
<dbReference type="InterPro" id="IPR011011">
    <property type="entry name" value="Znf_FYVE_PHD"/>
</dbReference>
<evidence type="ECO:0000256" key="2">
    <source>
        <dbReference type="ARBA" id="ARBA00022771"/>
    </source>
</evidence>
<keyword evidence="5" id="KW-0175">Coiled coil</keyword>
<dbReference type="OrthoDB" id="264520at2759"/>
<name>A0A9D4F5V2_DREPO</name>
<dbReference type="SMART" id="SM00184">
    <property type="entry name" value="RING"/>
    <property type="match status" value="1"/>
</dbReference>
<dbReference type="InterPro" id="IPR018957">
    <property type="entry name" value="Znf_C3HC4_RING-type"/>
</dbReference>
<dbReference type="InterPro" id="IPR011042">
    <property type="entry name" value="6-blade_b-propeller_TolB-like"/>
</dbReference>
<comment type="caution">
    <text evidence="7">The sequence shown here is derived from an EMBL/GenBank/DDBJ whole genome shotgun (WGS) entry which is preliminary data.</text>
</comment>
<dbReference type="SUPFAM" id="SSF57845">
    <property type="entry name" value="B-box zinc-binding domain"/>
    <property type="match status" value="1"/>
</dbReference>